<dbReference type="InterPro" id="IPR003736">
    <property type="entry name" value="PAAI_dom"/>
</dbReference>
<dbReference type="Proteomes" id="UP000013523">
    <property type="component" value="Chromosome"/>
</dbReference>
<proteinExistence type="inferred from homology"/>
<dbReference type="GO" id="GO:0061522">
    <property type="term" value="F:1,4-dihydroxy-2-naphthoyl-CoA thioesterase activity"/>
    <property type="evidence" value="ECO:0007669"/>
    <property type="project" value="TreeGrafter"/>
</dbReference>
<dbReference type="OrthoDB" id="9798208at2"/>
<dbReference type="NCBIfam" id="TIGR00369">
    <property type="entry name" value="unchar_dom_1"/>
    <property type="match status" value="1"/>
</dbReference>
<dbReference type="InterPro" id="IPR029069">
    <property type="entry name" value="HotDog_dom_sf"/>
</dbReference>
<evidence type="ECO:0000256" key="1">
    <source>
        <dbReference type="ARBA" id="ARBA00008324"/>
    </source>
</evidence>
<sequence length="129" mass="14667">MNLIESLNIEYVHIHEHKLEAKMTLTQFHDQTFGYLHGGATIAFGETIAGYASNQKINKDEMAVGQNITANHMKPKKIEGYIIAKGKLMHKGKTSHVWSIEMLDENKVLISYLTVTNAIIKNKHFSEER</sequence>
<dbReference type="HOGENOM" id="CLU_089876_13_1_9"/>
<evidence type="ECO:0000313" key="4">
    <source>
        <dbReference type="EMBL" id="AGK96893.1"/>
    </source>
</evidence>
<dbReference type="EMBL" id="CP003261">
    <property type="protein sequence ID" value="AGK96893.1"/>
    <property type="molecule type" value="Genomic_DNA"/>
</dbReference>
<gene>
    <name evidence="4" type="ORF">Clopa_2002</name>
</gene>
<evidence type="ECO:0000256" key="2">
    <source>
        <dbReference type="ARBA" id="ARBA00022801"/>
    </source>
</evidence>
<dbReference type="AlphaFoldDB" id="R4K2S1"/>
<dbReference type="Gene3D" id="3.10.129.10">
    <property type="entry name" value="Hotdog Thioesterase"/>
    <property type="match status" value="1"/>
</dbReference>
<evidence type="ECO:0000259" key="3">
    <source>
        <dbReference type="Pfam" id="PF03061"/>
    </source>
</evidence>
<evidence type="ECO:0000313" key="5">
    <source>
        <dbReference type="Proteomes" id="UP000013523"/>
    </source>
</evidence>
<dbReference type="PATRIC" id="fig|86416.3.peg.1973"/>
<keyword evidence="2" id="KW-0378">Hydrolase</keyword>
<organism evidence="4 5">
    <name type="scientific">Clostridium pasteurianum BC1</name>
    <dbReference type="NCBI Taxonomy" id="86416"/>
    <lineage>
        <taxon>Bacteria</taxon>
        <taxon>Bacillati</taxon>
        <taxon>Bacillota</taxon>
        <taxon>Clostridia</taxon>
        <taxon>Eubacteriales</taxon>
        <taxon>Clostridiaceae</taxon>
        <taxon>Clostridium</taxon>
    </lineage>
</organism>
<dbReference type="SUPFAM" id="SSF54637">
    <property type="entry name" value="Thioesterase/thiol ester dehydrase-isomerase"/>
    <property type="match status" value="1"/>
</dbReference>
<dbReference type="InterPro" id="IPR006683">
    <property type="entry name" value="Thioestr_dom"/>
</dbReference>
<dbReference type="GO" id="GO:0005829">
    <property type="term" value="C:cytosol"/>
    <property type="evidence" value="ECO:0007669"/>
    <property type="project" value="TreeGrafter"/>
</dbReference>
<dbReference type="PANTHER" id="PTHR43240">
    <property type="entry name" value="1,4-DIHYDROXY-2-NAPHTHOYL-COA THIOESTERASE 1"/>
    <property type="match status" value="1"/>
</dbReference>
<name>R4K2S1_CLOPA</name>
<dbReference type="PANTHER" id="PTHR43240:SF5">
    <property type="entry name" value="1,4-DIHYDROXY-2-NAPHTHOYL-COA THIOESTERASE 1"/>
    <property type="match status" value="1"/>
</dbReference>
<feature type="domain" description="Thioesterase" evidence="3">
    <location>
        <begin position="33"/>
        <end position="109"/>
    </location>
</feature>
<reference evidence="4 5" key="1">
    <citation type="submission" date="2012-01" db="EMBL/GenBank/DDBJ databases">
        <title>Complete sequence of chromosome of Clostridium pasteurianum BC1.</title>
        <authorList>
            <consortium name="US DOE Joint Genome Institute"/>
            <person name="Lucas S."/>
            <person name="Han J."/>
            <person name="Lapidus A."/>
            <person name="Cheng J.-F."/>
            <person name="Goodwin L."/>
            <person name="Pitluck S."/>
            <person name="Peters L."/>
            <person name="Mikhailova N."/>
            <person name="Teshima H."/>
            <person name="Detter J.C."/>
            <person name="Han C."/>
            <person name="Tapia R."/>
            <person name="Land M."/>
            <person name="Hauser L."/>
            <person name="Kyrpides N."/>
            <person name="Ivanova N."/>
            <person name="Pagani I."/>
            <person name="Dunn J."/>
            <person name="Taghavi S."/>
            <person name="Francis A."/>
            <person name="van der Lelie D."/>
            <person name="Woyke T."/>
        </authorList>
    </citation>
    <scope>NUCLEOTIDE SEQUENCE [LARGE SCALE GENOMIC DNA]</scope>
    <source>
        <strain evidence="4 5">BC1</strain>
    </source>
</reference>
<dbReference type="RefSeq" id="WP_015615201.1">
    <property type="nucleotide sequence ID" value="NC_021182.1"/>
</dbReference>
<accession>R4K2S1</accession>
<dbReference type="Pfam" id="PF03061">
    <property type="entry name" value="4HBT"/>
    <property type="match status" value="1"/>
</dbReference>
<dbReference type="eggNOG" id="COG2050">
    <property type="taxonomic scope" value="Bacteria"/>
</dbReference>
<dbReference type="STRING" id="86416.Clopa_2002"/>
<keyword evidence="5" id="KW-1185">Reference proteome</keyword>
<dbReference type="CDD" id="cd03443">
    <property type="entry name" value="PaaI_thioesterase"/>
    <property type="match status" value="1"/>
</dbReference>
<protein>
    <recommendedName>
        <fullName evidence="3">Thioesterase domain-containing protein</fullName>
    </recommendedName>
</protein>
<dbReference type="KEGG" id="cpas:Clopa_2002"/>
<comment type="similarity">
    <text evidence="1">Belongs to the thioesterase PaaI family.</text>
</comment>